<dbReference type="PROSITE" id="PS50007">
    <property type="entry name" value="PIPLC_X_DOMAIN"/>
    <property type="match status" value="1"/>
</dbReference>
<feature type="compositionally biased region" description="Basic and acidic residues" evidence="7">
    <location>
        <begin position="1353"/>
        <end position="1364"/>
    </location>
</feature>
<evidence type="ECO:0000256" key="6">
    <source>
        <dbReference type="RuleBase" id="RU361133"/>
    </source>
</evidence>
<name>A0A9D4EWB2_DREPO</name>
<accession>A0A9D4EWB2</accession>
<evidence type="ECO:0000256" key="5">
    <source>
        <dbReference type="ARBA" id="ARBA00023224"/>
    </source>
</evidence>
<keyword evidence="13" id="KW-1185">Reference proteome</keyword>
<evidence type="ECO:0000256" key="7">
    <source>
        <dbReference type="SAM" id="MobiDB-lite"/>
    </source>
</evidence>
<dbReference type="InterPro" id="IPR001192">
    <property type="entry name" value="PI-PLC_fam"/>
</dbReference>
<reference evidence="12" key="1">
    <citation type="journal article" date="2019" name="bioRxiv">
        <title>The Genome of the Zebra Mussel, Dreissena polymorpha: A Resource for Invasive Species Research.</title>
        <authorList>
            <person name="McCartney M.A."/>
            <person name="Auch B."/>
            <person name="Kono T."/>
            <person name="Mallez S."/>
            <person name="Zhang Y."/>
            <person name="Obille A."/>
            <person name="Becker A."/>
            <person name="Abrahante J.E."/>
            <person name="Garbe J."/>
            <person name="Badalamenti J.P."/>
            <person name="Herman A."/>
            <person name="Mangelson H."/>
            <person name="Liachko I."/>
            <person name="Sullivan S."/>
            <person name="Sone E.D."/>
            <person name="Koren S."/>
            <person name="Silverstein K.A.T."/>
            <person name="Beckman K.B."/>
            <person name="Gohl D.M."/>
        </authorList>
    </citation>
    <scope>NUCLEOTIDE SEQUENCE</scope>
    <source>
        <strain evidence="12">Duluth1</strain>
        <tissue evidence="12">Whole animal</tissue>
    </source>
</reference>
<dbReference type="PROSITE" id="PS50004">
    <property type="entry name" value="C2"/>
    <property type="match status" value="1"/>
</dbReference>
<dbReference type="Gene3D" id="2.60.40.150">
    <property type="entry name" value="C2 domain"/>
    <property type="match status" value="1"/>
</dbReference>
<dbReference type="PROSITE" id="PS50200">
    <property type="entry name" value="RA"/>
    <property type="match status" value="2"/>
</dbReference>
<dbReference type="InterPro" id="IPR028398">
    <property type="entry name" value="PLC-epsilon1_RA2"/>
</dbReference>
<dbReference type="SMART" id="SM00314">
    <property type="entry name" value="RA"/>
    <property type="match status" value="2"/>
</dbReference>
<dbReference type="Proteomes" id="UP000828390">
    <property type="component" value="Unassembled WGS sequence"/>
</dbReference>
<dbReference type="GO" id="GO:0004435">
    <property type="term" value="F:phosphatidylinositol-4,5-bisphosphate phospholipase C activity"/>
    <property type="evidence" value="ECO:0007669"/>
    <property type="project" value="UniProtKB-EC"/>
</dbReference>
<dbReference type="InterPro" id="IPR019748">
    <property type="entry name" value="FERM_central"/>
</dbReference>
<evidence type="ECO:0000313" key="12">
    <source>
        <dbReference type="EMBL" id="KAH3786899.1"/>
    </source>
</evidence>
<dbReference type="InterPro" id="IPR001711">
    <property type="entry name" value="PLipase_C_Pinositol-sp_Y"/>
</dbReference>
<dbReference type="GO" id="GO:0005085">
    <property type="term" value="F:guanyl-nucleotide exchange factor activity"/>
    <property type="evidence" value="ECO:0007669"/>
    <property type="project" value="InterPro"/>
</dbReference>
<dbReference type="GO" id="GO:0051209">
    <property type="term" value="P:release of sequestered calcium ion into cytosol"/>
    <property type="evidence" value="ECO:0007669"/>
    <property type="project" value="TreeGrafter"/>
</dbReference>
<keyword evidence="3 6" id="KW-0442">Lipid degradation</keyword>
<dbReference type="Gene3D" id="2.30.29.30">
    <property type="entry name" value="Pleckstrin-homology domain (PH domain)/Phosphotyrosine-binding domain (PTB)"/>
    <property type="match status" value="1"/>
</dbReference>
<dbReference type="FunFam" id="3.20.20.190:FF:000039">
    <property type="entry name" value="Phosphoinositide phospholipase C"/>
    <property type="match status" value="1"/>
</dbReference>
<dbReference type="Pfam" id="PF00388">
    <property type="entry name" value="PI-PLC-X"/>
    <property type="match status" value="1"/>
</dbReference>
<feature type="domain" description="Ras-associating" evidence="11">
    <location>
        <begin position="1886"/>
        <end position="1981"/>
    </location>
</feature>
<evidence type="ECO:0000259" key="11">
    <source>
        <dbReference type="PROSITE" id="PS50200"/>
    </source>
</evidence>
<dbReference type="Gene3D" id="3.10.20.90">
    <property type="entry name" value="Phosphatidylinositol 3-kinase Catalytic Subunit, Chain A, domain 1"/>
    <property type="match status" value="2"/>
</dbReference>
<dbReference type="FunFam" id="2.60.40.150:FF:000183">
    <property type="entry name" value="Phosphoinositide phospholipase C"/>
    <property type="match status" value="1"/>
</dbReference>
<feature type="domain" description="Ras-associating" evidence="11">
    <location>
        <begin position="1746"/>
        <end position="1843"/>
    </location>
</feature>
<feature type="domain" description="C2" evidence="8">
    <location>
        <begin position="1555"/>
        <end position="1679"/>
    </location>
</feature>
<dbReference type="GO" id="GO:0048015">
    <property type="term" value="P:phosphatidylinositol-mediated signaling"/>
    <property type="evidence" value="ECO:0007669"/>
    <property type="project" value="TreeGrafter"/>
</dbReference>
<dbReference type="Pfam" id="PF00168">
    <property type="entry name" value="C2"/>
    <property type="match status" value="1"/>
</dbReference>
<gene>
    <name evidence="12" type="ORF">DPMN_165014</name>
</gene>
<dbReference type="InterPro" id="IPR011993">
    <property type="entry name" value="PH-like_dom_sf"/>
</dbReference>
<evidence type="ECO:0000256" key="4">
    <source>
        <dbReference type="ARBA" id="ARBA00023098"/>
    </source>
</evidence>
<dbReference type="SMART" id="SM00239">
    <property type="entry name" value="C2"/>
    <property type="match status" value="1"/>
</dbReference>
<dbReference type="PRINTS" id="PR00390">
    <property type="entry name" value="PHPHLIPASEC"/>
</dbReference>
<dbReference type="PROSITE" id="PS50057">
    <property type="entry name" value="FERM_3"/>
    <property type="match status" value="1"/>
</dbReference>
<dbReference type="Pfam" id="PF00373">
    <property type="entry name" value="FERM_M"/>
    <property type="match status" value="1"/>
</dbReference>
<evidence type="ECO:0000259" key="10">
    <source>
        <dbReference type="PROSITE" id="PS50057"/>
    </source>
</evidence>
<dbReference type="Pfam" id="PF00788">
    <property type="entry name" value="RA"/>
    <property type="match status" value="2"/>
</dbReference>
<proteinExistence type="predicted"/>
<dbReference type="PANTHER" id="PTHR10336">
    <property type="entry name" value="PHOSPHOINOSITIDE-SPECIFIC PHOSPHOLIPASE C FAMILY PROTEIN"/>
    <property type="match status" value="1"/>
</dbReference>
<dbReference type="CDD" id="cd00275">
    <property type="entry name" value="C2_PLC_like"/>
    <property type="match status" value="1"/>
</dbReference>
<evidence type="ECO:0000259" key="8">
    <source>
        <dbReference type="PROSITE" id="PS50004"/>
    </source>
</evidence>
<dbReference type="SUPFAM" id="SSF49562">
    <property type="entry name" value="C2 domain (Calcium/lipid-binding domain, CaLB)"/>
    <property type="match status" value="1"/>
</dbReference>
<feature type="compositionally biased region" description="Polar residues" evidence="7">
    <location>
        <begin position="2041"/>
        <end position="2051"/>
    </location>
</feature>
<feature type="compositionally biased region" description="Basic and acidic residues" evidence="7">
    <location>
        <begin position="1308"/>
        <end position="1332"/>
    </location>
</feature>
<protein>
    <recommendedName>
        <fullName evidence="1 6">Phosphoinositide phospholipase C</fullName>
        <ecNumber evidence="1 6">3.1.4.11</ecNumber>
    </recommendedName>
</protein>
<feature type="non-terminal residue" evidence="12">
    <location>
        <position position="2091"/>
    </location>
</feature>
<evidence type="ECO:0000256" key="3">
    <source>
        <dbReference type="ARBA" id="ARBA00022963"/>
    </source>
</evidence>
<dbReference type="InterPro" id="IPR000008">
    <property type="entry name" value="C2_dom"/>
</dbReference>
<dbReference type="FunFam" id="3.10.20.90:FF:000238">
    <property type="entry name" value="Phosphoinositide phospholipase C"/>
    <property type="match status" value="1"/>
</dbReference>
<dbReference type="InterPro" id="IPR015359">
    <property type="entry name" value="PLC_EF-hand-like"/>
</dbReference>
<organism evidence="12 13">
    <name type="scientific">Dreissena polymorpha</name>
    <name type="common">Zebra mussel</name>
    <name type="synonym">Mytilus polymorpha</name>
    <dbReference type="NCBI Taxonomy" id="45954"/>
    <lineage>
        <taxon>Eukaryota</taxon>
        <taxon>Metazoa</taxon>
        <taxon>Spiralia</taxon>
        <taxon>Lophotrochozoa</taxon>
        <taxon>Mollusca</taxon>
        <taxon>Bivalvia</taxon>
        <taxon>Autobranchia</taxon>
        <taxon>Heteroconchia</taxon>
        <taxon>Euheterodonta</taxon>
        <taxon>Imparidentia</taxon>
        <taxon>Neoheterodontei</taxon>
        <taxon>Myida</taxon>
        <taxon>Dreissenoidea</taxon>
        <taxon>Dreissenidae</taxon>
        <taxon>Dreissena</taxon>
    </lineage>
</organism>
<comment type="caution">
    <text evidence="12">The sequence shown here is derived from an EMBL/GenBank/DDBJ whole genome shotgun (WGS) entry which is preliminary data.</text>
</comment>
<dbReference type="GO" id="GO:0046488">
    <property type="term" value="P:phosphatidylinositol metabolic process"/>
    <property type="evidence" value="ECO:0007669"/>
    <property type="project" value="TreeGrafter"/>
</dbReference>
<dbReference type="CDD" id="cd01780">
    <property type="entry name" value="RA2_PLC-epsilon"/>
    <property type="match status" value="1"/>
</dbReference>
<feature type="compositionally biased region" description="Polar residues" evidence="7">
    <location>
        <begin position="865"/>
        <end position="898"/>
    </location>
</feature>
<dbReference type="Pfam" id="PF00387">
    <property type="entry name" value="PI-PLC-Y"/>
    <property type="match status" value="1"/>
</dbReference>
<evidence type="ECO:0000256" key="1">
    <source>
        <dbReference type="ARBA" id="ARBA00012368"/>
    </source>
</evidence>
<keyword evidence="2 6" id="KW-0378">Hydrolase</keyword>
<feature type="compositionally biased region" description="Low complexity" evidence="7">
    <location>
        <begin position="845"/>
        <end position="863"/>
    </location>
</feature>
<feature type="region of interest" description="Disordered" evidence="7">
    <location>
        <begin position="2019"/>
        <end position="2091"/>
    </location>
</feature>
<feature type="region of interest" description="Disordered" evidence="7">
    <location>
        <begin position="1410"/>
        <end position="1460"/>
    </location>
</feature>
<feature type="compositionally biased region" description="Basic and acidic residues" evidence="7">
    <location>
        <begin position="2020"/>
        <end position="2034"/>
    </location>
</feature>
<dbReference type="Pfam" id="PF09279">
    <property type="entry name" value="EF-hand_like"/>
    <property type="match status" value="1"/>
</dbReference>
<dbReference type="SMART" id="SM00149">
    <property type="entry name" value="PLCYc"/>
    <property type="match status" value="1"/>
</dbReference>
<evidence type="ECO:0000313" key="13">
    <source>
        <dbReference type="Proteomes" id="UP000828390"/>
    </source>
</evidence>
<dbReference type="InterPro" id="IPR000909">
    <property type="entry name" value="PLipase_C_PInositol-sp_X_dom"/>
</dbReference>
<dbReference type="InterPro" id="IPR000299">
    <property type="entry name" value="FERM_domain"/>
</dbReference>
<dbReference type="InterPro" id="IPR017946">
    <property type="entry name" value="PLC-like_Pdiesterase_TIM-brl"/>
</dbReference>
<dbReference type="InterPro" id="IPR023578">
    <property type="entry name" value="Ras_GEF_dom_sf"/>
</dbReference>
<comment type="catalytic activity">
    <reaction evidence="6">
        <text>a 1,2-diacyl-sn-glycero-3-phospho-(1D-myo-inositol-4,5-bisphosphate) + H2O = 1D-myo-inositol 1,4,5-trisphosphate + a 1,2-diacyl-sn-glycerol + H(+)</text>
        <dbReference type="Rhea" id="RHEA:33179"/>
        <dbReference type="ChEBI" id="CHEBI:15377"/>
        <dbReference type="ChEBI" id="CHEBI:15378"/>
        <dbReference type="ChEBI" id="CHEBI:17815"/>
        <dbReference type="ChEBI" id="CHEBI:58456"/>
        <dbReference type="ChEBI" id="CHEBI:203600"/>
        <dbReference type="EC" id="3.1.4.11"/>
    </reaction>
</comment>
<dbReference type="GO" id="GO:0007186">
    <property type="term" value="P:G protein-coupled receptor signaling pathway"/>
    <property type="evidence" value="ECO:0007669"/>
    <property type="project" value="TreeGrafter"/>
</dbReference>
<dbReference type="EC" id="3.1.4.11" evidence="1 6"/>
<keyword evidence="5" id="KW-0807">Transducer</keyword>
<feature type="region of interest" description="Disordered" evidence="7">
    <location>
        <begin position="1282"/>
        <end position="1364"/>
    </location>
</feature>
<dbReference type="InterPro" id="IPR029071">
    <property type="entry name" value="Ubiquitin-like_domsf"/>
</dbReference>
<feature type="compositionally biased region" description="Basic residues" evidence="7">
    <location>
        <begin position="2081"/>
        <end position="2091"/>
    </location>
</feature>
<sequence length="2091" mass="235625">LQELILTGELPCSKDEAATLAGIQLHLEEAWPENEVTNHDGPYRIVDKKMSDKNSRLLRKASSNEERQENLRCRKELIRTKQAKGIASSRRTGRLVRQLSCVSDKDPDAYIETDLAKYLPPHYTMSKKVKHLIEEKQKKLWHTPFYDSEIQLKRLYIKLCKNLPGYGCKLYNVKEILKGNTQKKVSRLLGISSEKVILLDNKSKCLAKTQNISDLDEWRTGSGKSHDGLVLEFRGAKTWTLSMLSPDSLKSVTAVLWDALDMHGRFLNSSTLRRESFEFDFQRKQLTLAPNNGGSSKYSKELDGLQKILQFPEEVAVLLTNMEAELFLGVPPADYIRQVTLDLSRGTAAGATNKVSKVEDLIHRFNEACEHVDNTADYYATHARQPESGIVLSEKLKPFWLLLSDEDLSTLHTLSAAMFSREPSMEYKDAVSAALDIRDCKVVPFFGGFLRDIRSVVMSSPSIVVLPSDGDHAVEFIADFHGEDRFLTRVGVGGIINMDKLKKAHAILNDIRLFQYHNRNIDTPDTTGCSNDWTNVNDEVFLSEPNETQESEAELDFESYQPIKPLGSGHYVMLITPSFAGLSHQCLQFMNHGSTVVHLEEESGRVCMCFLRLEADNITLTWKKPNWSALSGNVTSLPDYYLRGDFDYSSIQAMYTRYCGGDYVYEAMEEGYLDLASLKNITLCHEDDIDLTTTSKRYGLDGLTPGKNCLCLTYGSSLAENKHIYFVGPNLVAKMWYQGLTTICHAVKKLHRQTDKRIQWLKMQYLQLYYDNEKCQGPTPAEAIRVFGGRRWTVGGPQVGSLSDSTSSFKRTSSFAGSGIFTKKKSSSLQPSKEASPKPFQQRDSSSSSLSKRSKRSPSPVSRGNRMSTTSSGTTCDTNSDINVNMTSPKEMPTSRSLSHPCAASYVKRYRSRRRSSVLGKHIFGENKNNPITHSTRLSFFDFLDLFRSFCLRSRKDLRDLFEQFAVAKPTGPKQPSRPVSHSITSDANILTRNTTYDLSHSTDNSYIQRRKICDAIAVASIFENSAGVDTSQNRCLTLKIFREFLEEYQEEHLDDADILALIRRHEPDPALRESGLLSFEGFAKYLMDKDNYAYLYEKTKHNDEDMDHSLSHYYIASSHNTYLTSHQLKGDSSVELYSQILLTGCRCVELDCWDGDDGMPIIYHGHTLTTKISFKLVVEAINRSAFVTSPYPVILSLENHCCIAQQQKMAQIFRSVFGEQLVTQFLFDSDFTDDPLLPSPNQLKYKILIKNKKIWEEGDQHATAKRASAFSRNYSMVLPESGTSQDFDYEDDDDEDEDDVTVITDATGKDSRRSVDSQESRASPDADDKETNMTASGSCGDLTRRTSSTFGDKSRPQSHHDLDWAFDEDVQDVKSAQVKKTKKTSQIAKELSDLVVYLQAVKFRGLNVSPNSSLKQRYGKPGGAKKAHGVTSGTPPTSLDRPDHNMNTSISLRQKRPDSTPSCYLVSSLNESKAKQLCRRNPNLKQLMRTYPAGTRIDSSNFNPVLFWAFGIQMVALNYQTEDTAIAINTAMFEQNGQSGYVLKPAVTWDKSHVMYNHFNPLEKEFDGLHTLVLILHVISGQYVCPNYTASTQVEVEVVGIPADCAKYKTKVVQRNSLNPIWNDVFTLQVMYSELAFIRFAVMDTVTNHIVSQRVVPLKCLRPGYRHVRLRSPNNQPMELGTLFIFSKEEEPNMVETCGRLEYTTDTTSANLKSVFSRVKDSADSGKENKEVHLINPVGTKLKRRMFFISVFGVTAPDEYVILKVTQDTSVYDAIAQALAKAGRTDEKVADHVLVEDVQTSWERKEQDRSSCQRILGMFEKVLQAQNKWKGAGKLVLRKISTDPSSRAWVTSMLAKENRRKFEGGNSPSGDWDKDEHMFLVCVYNVSPDQPYTIFKAPISSTSQDIITQAMRKAHRSGEEDPRNFFLLEELDVQSESQASGKKKDTEKVLRRLLSADESVYQSQNEWKTTGRFVLVERDMVEFEKDIPVDKKKKGIRVKGPTLQASSSSLARKFCSKLSKSDQSDSSSVHEDSPLVPRSPNVNIMSSGTPINLPLKPSYDYTSNLPPASPGPSSGPSSNKWKKLFKLGKS</sequence>
<dbReference type="Gene3D" id="1.10.840.10">
    <property type="entry name" value="Ras guanine-nucleotide exchange factors catalytic domain"/>
    <property type="match status" value="1"/>
</dbReference>
<keyword evidence="4 6" id="KW-0443">Lipid metabolism</keyword>
<dbReference type="GO" id="GO:0016042">
    <property type="term" value="P:lipid catabolic process"/>
    <property type="evidence" value="ECO:0007669"/>
    <property type="project" value="UniProtKB-KW"/>
</dbReference>
<dbReference type="InterPro" id="IPR011992">
    <property type="entry name" value="EF-hand-dom_pair"/>
</dbReference>
<feature type="compositionally biased region" description="Acidic residues" evidence="7">
    <location>
        <begin position="1288"/>
        <end position="1301"/>
    </location>
</feature>
<dbReference type="Gene3D" id="3.20.20.190">
    <property type="entry name" value="Phosphatidylinositol (PI) phosphodiesterase"/>
    <property type="match status" value="1"/>
</dbReference>
<dbReference type="SMART" id="SM00148">
    <property type="entry name" value="PLCXc"/>
    <property type="match status" value="1"/>
</dbReference>
<dbReference type="SUPFAM" id="SSF51695">
    <property type="entry name" value="PLC-like phosphodiesterases"/>
    <property type="match status" value="1"/>
</dbReference>
<dbReference type="SUPFAM" id="SSF54236">
    <property type="entry name" value="Ubiquitin-like"/>
    <property type="match status" value="2"/>
</dbReference>
<dbReference type="InterPro" id="IPR000159">
    <property type="entry name" value="RA_dom"/>
</dbReference>
<feature type="domain" description="PI-PLC Y-box" evidence="9">
    <location>
        <begin position="1392"/>
        <end position="1546"/>
    </location>
</feature>
<dbReference type="InterPro" id="IPR036964">
    <property type="entry name" value="RASGEF_cat_dom_sf"/>
</dbReference>
<dbReference type="SUPFAM" id="SSF47473">
    <property type="entry name" value="EF-hand"/>
    <property type="match status" value="1"/>
</dbReference>
<dbReference type="CDD" id="cd17114">
    <property type="entry name" value="RA_PLC-epsilon"/>
    <property type="match status" value="1"/>
</dbReference>
<dbReference type="PROSITE" id="PS50008">
    <property type="entry name" value="PIPLC_Y_DOMAIN"/>
    <property type="match status" value="1"/>
</dbReference>
<dbReference type="SUPFAM" id="SSF48366">
    <property type="entry name" value="Ras GEF"/>
    <property type="match status" value="1"/>
</dbReference>
<dbReference type="GO" id="GO:0007265">
    <property type="term" value="P:Ras protein signal transduction"/>
    <property type="evidence" value="ECO:0007669"/>
    <property type="project" value="TreeGrafter"/>
</dbReference>
<feature type="domain" description="FERM" evidence="10">
    <location>
        <begin position="1"/>
        <end position="271"/>
    </location>
</feature>
<dbReference type="InterPro" id="IPR035892">
    <property type="entry name" value="C2_domain_sf"/>
</dbReference>
<evidence type="ECO:0000259" key="9">
    <source>
        <dbReference type="PROSITE" id="PS50008"/>
    </source>
</evidence>
<reference evidence="12" key="2">
    <citation type="submission" date="2020-11" db="EMBL/GenBank/DDBJ databases">
        <authorList>
            <person name="McCartney M.A."/>
            <person name="Auch B."/>
            <person name="Kono T."/>
            <person name="Mallez S."/>
            <person name="Becker A."/>
            <person name="Gohl D.M."/>
            <person name="Silverstein K.A.T."/>
            <person name="Koren S."/>
            <person name="Bechman K.B."/>
            <person name="Herman A."/>
            <person name="Abrahante J.E."/>
            <person name="Garbe J."/>
        </authorList>
    </citation>
    <scope>NUCLEOTIDE SEQUENCE</scope>
    <source>
        <strain evidence="12">Duluth1</strain>
        <tissue evidence="12">Whole animal</tissue>
    </source>
</reference>
<dbReference type="Gene3D" id="1.10.238.10">
    <property type="entry name" value="EF-hand"/>
    <property type="match status" value="1"/>
</dbReference>
<feature type="region of interest" description="Disordered" evidence="7">
    <location>
        <begin position="823"/>
        <end position="900"/>
    </location>
</feature>
<dbReference type="PANTHER" id="PTHR10336:SF6">
    <property type="entry name" value="1-PHOSPHATIDYLINOSITOL 4,5-BISPHOSPHATE PHOSPHODIESTERASE EPSILON-1"/>
    <property type="match status" value="1"/>
</dbReference>
<dbReference type="EMBL" id="JAIWYP010000008">
    <property type="protein sequence ID" value="KAH3786899.1"/>
    <property type="molecule type" value="Genomic_DNA"/>
</dbReference>
<evidence type="ECO:0000256" key="2">
    <source>
        <dbReference type="ARBA" id="ARBA00022801"/>
    </source>
</evidence>